<accession>A0A3P8B639</accession>
<reference evidence="1 2" key="1">
    <citation type="submission" date="2018-11" db="EMBL/GenBank/DDBJ databases">
        <authorList>
            <consortium name="Pathogen Informatics"/>
        </authorList>
    </citation>
    <scope>NUCLEOTIDE SEQUENCE [LARGE SCALE GENOMIC DNA]</scope>
</reference>
<evidence type="ECO:0000313" key="2">
    <source>
        <dbReference type="Proteomes" id="UP000050761"/>
    </source>
</evidence>
<dbReference type="AlphaFoldDB" id="A0A3P8B639"/>
<reference evidence="3" key="2">
    <citation type="submission" date="2019-09" db="UniProtKB">
        <authorList>
            <consortium name="WormBaseParasite"/>
        </authorList>
    </citation>
    <scope>IDENTIFICATION</scope>
</reference>
<evidence type="ECO:0000313" key="3">
    <source>
        <dbReference type="WBParaSite" id="HPBE_0001531001-mRNA-1"/>
    </source>
</evidence>
<organism evidence="1">
    <name type="scientific">Heligmosomoides polygyrus</name>
    <name type="common">Parasitic roundworm</name>
    <dbReference type="NCBI Taxonomy" id="6339"/>
    <lineage>
        <taxon>Eukaryota</taxon>
        <taxon>Metazoa</taxon>
        <taxon>Ecdysozoa</taxon>
        <taxon>Nematoda</taxon>
        <taxon>Chromadorea</taxon>
        <taxon>Rhabditida</taxon>
        <taxon>Rhabditina</taxon>
        <taxon>Rhabditomorpha</taxon>
        <taxon>Strongyloidea</taxon>
        <taxon>Heligmosomidae</taxon>
        <taxon>Heligmosomoides</taxon>
    </lineage>
</organism>
<protein>
    <submittedName>
        <fullName evidence="3">HORMA domain-containing protein</fullName>
    </submittedName>
</protein>
<dbReference type="EMBL" id="UZAH01028789">
    <property type="protein sequence ID" value="VDP02375.1"/>
    <property type="molecule type" value="Genomic_DNA"/>
</dbReference>
<dbReference type="Proteomes" id="UP000050761">
    <property type="component" value="Unassembled WGS sequence"/>
</dbReference>
<sequence length="89" mass="9684">MVSIVHYKFLKTEETITAEKYRAEIELLTKIVINIITADVSASSSEYSFQLRVSGGPTSSTSKPPEYVQRTLASSCKVSLDLEGGVPEG</sequence>
<proteinExistence type="predicted"/>
<keyword evidence="2" id="KW-1185">Reference proteome</keyword>
<gene>
    <name evidence="1" type="ORF">HPBE_LOCUS15309</name>
</gene>
<name>A0A3P8B639_HELPZ</name>
<dbReference type="WBParaSite" id="HPBE_0001531001-mRNA-1">
    <property type="protein sequence ID" value="HPBE_0001531001-mRNA-1"/>
    <property type="gene ID" value="HPBE_0001531001"/>
</dbReference>
<evidence type="ECO:0000313" key="1">
    <source>
        <dbReference type="EMBL" id="VDP02375.1"/>
    </source>
</evidence>